<dbReference type="InterPro" id="IPR027266">
    <property type="entry name" value="TrmE/GcvT-like"/>
</dbReference>
<dbReference type="AlphaFoldDB" id="A0A3D9BQA0"/>
<evidence type="ECO:0000313" key="1">
    <source>
        <dbReference type="EMBL" id="REC55612.1"/>
    </source>
</evidence>
<evidence type="ECO:0000313" key="2">
    <source>
        <dbReference type="Proteomes" id="UP000257131"/>
    </source>
</evidence>
<reference evidence="1 2" key="1">
    <citation type="journal article" date="2017" name="Int. J. Syst. Evol. Microbiol.">
        <title>Rhodosalinus sediminis gen. nov., sp. nov., isolated from marine saltern.</title>
        <authorList>
            <person name="Guo L.Y."/>
            <person name="Ling S.K."/>
            <person name="Li C.M."/>
            <person name="Chen G.J."/>
            <person name="Du Z.J."/>
        </authorList>
    </citation>
    <scope>NUCLEOTIDE SEQUENCE [LARGE SCALE GENOMIC DNA]</scope>
    <source>
        <strain evidence="1 2">WDN1C137</strain>
    </source>
</reference>
<proteinExistence type="predicted"/>
<dbReference type="EMBL" id="QOHR01000017">
    <property type="protein sequence ID" value="REC55612.1"/>
    <property type="molecule type" value="Genomic_DNA"/>
</dbReference>
<dbReference type="OrthoDB" id="7350722at2"/>
<organism evidence="1 2">
    <name type="scientific">Rhodosalinus sediminis</name>
    <dbReference type="NCBI Taxonomy" id="1940533"/>
    <lineage>
        <taxon>Bacteria</taxon>
        <taxon>Pseudomonadati</taxon>
        <taxon>Pseudomonadota</taxon>
        <taxon>Alphaproteobacteria</taxon>
        <taxon>Rhodobacterales</taxon>
        <taxon>Paracoccaceae</taxon>
        <taxon>Rhodosalinus</taxon>
    </lineage>
</organism>
<comment type="caution">
    <text evidence="1">The sequence shown here is derived from an EMBL/GenBank/DDBJ whole genome shotgun (WGS) entry which is preliminary data.</text>
</comment>
<gene>
    <name evidence="1" type="ORF">DRV84_11375</name>
</gene>
<keyword evidence="2" id="KW-1185">Reference proteome</keyword>
<dbReference type="Proteomes" id="UP000257131">
    <property type="component" value="Unassembled WGS sequence"/>
</dbReference>
<sequence>MAELRATTPCAGLLPLRAGAMWLEEVDPGRITSLMPGPGQAGALDAALHAAHGVGWPDPGTAHLGDGAAVIWTGMDQAMLVGPAPEPALAEAAALTDQSDAWAVVDLSGEDGPEALARLVPVDLRAHVFAEGATARTLLGHMSVSITRTGPERLRIMAFRSMAGTLVHELQTAMERVAARRGLETGAPDG</sequence>
<dbReference type="SUPFAM" id="SSF103025">
    <property type="entry name" value="Folate-binding domain"/>
    <property type="match status" value="1"/>
</dbReference>
<name>A0A3D9BQA0_9RHOB</name>
<protein>
    <submittedName>
        <fullName evidence="1">Sarcosine oxidase subunit gamma</fullName>
    </submittedName>
</protein>
<dbReference type="Gene3D" id="3.30.1360.120">
    <property type="entry name" value="Probable tRNA modification gtpase trme, domain 1"/>
    <property type="match status" value="1"/>
</dbReference>
<accession>A0A3D9BQA0</accession>
<dbReference type="RefSeq" id="WP_115980709.1">
    <property type="nucleotide sequence ID" value="NZ_QOHR01000017.1"/>
</dbReference>